<dbReference type="EMBL" id="BASZ01000005">
    <property type="protein sequence ID" value="GAD49139.1"/>
    <property type="molecule type" value="Genomic_DNA"/>
</dbReference>
<dbReference type="eggNOG" id="COG0596">
    <property type="taxonomic scope" value="Bacteria"/>
</dbReference>
<dbReference type="PRINTS" id="PR00412">
    <property type="entry name" value="EPOXHYDRLASE"/>
</dbReference>
<reference evidence="3 4" key="1">
    <citation type="submission" date="2013-09" db="EMBL/GenBank/DDBJ databases">
        <title>Whole genome shotgun sequence of Novosphingobium tardaugens NBRC 16725.</title>
        <authorList>
            <person name="Isaki S."/>
            <person name="Hosoyama A."/>
            <person name="Tsuchikane K."/>
            <person name="Katsumata H."/>
            <person name="Ando Y."/>
            <person name="Yamazaki S."/>
            <person name="Fujita N."/>
        </authorList>
    </citation>
    <scope>NUCLEOTIDE SEQUENCE [LARGE SCALE GENOMIC DNA]</scope>
    <source>
        <strain evidence="3 4">NBRC 16725</strain>
    </source>
</reference>
<sequence>MTITEQMIQTNGITMRIATAGEGMPVVFCHGFPGLWYSWRNQMEPVAQAGFKAVAVDQRGYGRSDRPVDPIEYDADKVMDDMIGLLDALGAEKAVFVGHDFGAQQVCNLAVRHPDRVAGVVIMACPYDFDLAGRAGQGSKATAEQRGMEWGGGMRPTEAFALAAERHFLHLHYFQDIGAPERELGARPADILTRLFWALSGGGNYKDYVNHPSEGTGYLDVLSEAPPLPWSWMSEADMQYYIDEFTSVEPARAFIGGLNSYRMADRNWELGEPWADANIEVPALFISGADDIVLKMIAPDALDIMKQRVPDLRGIALIEGAGHFVQMEKPEETTRALLDFLATL</sequence>
<dbReference type="InterPro" id="IPR000639">
    <property type="entry name" value="Epox_hydrolase-like"/>
</dbReference>
<dbReference type="Proteomes" id="UP000016568">
    <property type="component" value="Unassembled WGS sequence"/>
</dbReference>
<organism evidence="3 4">
    <name type="scientific">Caenibius tardaugens NBRC 16725</name>
    <dbReference type="NCBI Taxonomy" id="1219035"/>
    <lineage>
        <taxon>Bacteria</taxon>
        <taxon>Pseudomonadati</taxon>
        <taxon>Pseudomonadota</taxon>
        <taxon>Alphaproteobacteria</taxon>
        <taxon>Sphingomonadales</taxon>
        <taxon>Erythrobacteraceae</taxon>
        <taxon>Caenibius</taxon>
    </lineage>
</organism>
<dbReference type="Pfam" id="PF00561">
    <property type="entry name" value="Abhydrolase_1"/>
    <property type="match status" value="1"/>
</dbReference>
<dbReference type="RefSeq" id="WP_021690046.1">
    <property type="nucleotide sequence ID" value="NZ_BASZ01000005.1"/>
</dbReference>
<protein>
    <submittedName>
        <fullName evidence="3">Epoxide hydrolase</fullName>
    </submittedName>
</protein>
<feature type="domain" description="AB hydrolase-1" evidence="2">
    <location>
        <begin position="25"/>
        <end position="125"/>
    </location>
</feature>
<dbReference type="InterPro" id="IPR000073">
    <property type="entry name" value="AB_hydrolase_1"/>
</dbReference>
<evidence type="ECO:0000313" key="4">
    <source>
        <dbReference type="Proteomes" id="UP000016568"/>
    </source>
</evidence>
<name>U2ZUS7_9SPHN</name>
<dbReference type="GO" id="GO:0016787">
    <property type="term" value="F:hydrolase activity"/>
    <property type="evidence" value="ECO:0007669"/>
    <property type="project" value="UniProtKB-KW"/>
</dbReference>
<accession>U2ZUS7</accession>
<comment type="caution">
    <text evidence="3">The sequence shown here is derived from an EMBL/GenBank/DDBJ whole genome shotgun (WGS) entry which is preliminary data.</text>
</comment>
<dbReference type="Gene3D" id="3.40.50.1820">
    <property type="entry name" value="alpha/beta hydrolase"/>
    <property type="match status" value="1"/>
</dbReference>
<evidence type="ECO:0000313" key="3">
    <source>
        <dbReference type="EMBL" id="GAD49139.1"/>
    </source>
</evidence>
<keyword evidence="4" id="KW-1185">Reference proteome</keyword>
<keyword evidence="1 3" id="KW-0378">Hydrolase</keyword>
<evidence type="ECO:0000256" key="1">
    <source>
        <dbReference type="ARBA" id="ARBA00022801"/>
    </source>
</evidence>
<dbReference type="AlphaFoldDB" id="U2ZUS7"/>
<dbReference type="KEGG" id="ntd:EGO55_11510"/>
<dbReference type="InterPro" id="IPR029058">
    <property type="entry name" value="AB_hydrolase_fold"/>
</dbReference>
<dbReference type="SUPFAM" id="SSF53474">
    <property type="entry name" value="alpha/beta-Hydrolases"/>
    <property type="match status" value="1"/>
</dbReference>
<evidence type="ECO:0000259" key="2">
    <source>
        <dbReference type="Pfam" id="PF00561"/>
    </source>
</evidence>
<dbReference type="PRINTS" id="PR00111">
    <property type="entry name" value="ABHYDROLASE"/>
</dbReference>
<dbReference type="PANTHER" id="PTHR43329">
    <property type="entry name" value="EPOXIDE HYDROLASE"/>
    <property type="match status" value="1"/>
</dbReference>
<proteinExistence type="predicted"/>
<dbReference type="OrthoDB" id="9812774at2"/>
<gene>
    <name evidence="3" type="primary">eph</name>
    <name evidence="3" type="ORF">NT2_05_00600</name>
</gene>